<dbReference type="Proteomes" id="UP000029981">
    <property type="component" value="Unassembled WGS sequence"/>
</dbReference>
<reference evidence="1 2" key="4">
    <citation type="journal article" date="2011" name="BMC Genomics">
        <title>RNA-Seq improves annotation of protein-coding genes in the cucumber genome.</title>
        <authorList>
            <person name="Li Z."/>
            <person name="Zhang Z."/>
            <person name="Yan P."/>
            <person name="Huang S."/>
            <person name="Fei Z."/>
            <person name="Lin K."/>
        </authorList>
    </citation>
    <scope>NUCLEOTIDE SEQUENCE [LARGE SCALE GENOMIC DNA]</scope>
    <source>
        <strain evidence="2">cv. 9930</strain>
        <tissue evidence="1">Leaf</tissue>
    </source>
</reference>
<reference evidence="1 2" key="1">
    <citation type="journal article" date="2009" name="Nat. Genet.">
        <title>The genome of the cucumber, Cucumis sativus L.</title>
        <authorList>
            <person name="Huang S."/>
            <person name="Li R."/>
            <person name="Zhang Z."/>
            <person name="Li L."/>
            <person name="Gu X."/>
            <person name="Fan W."/>
            <person name="Lucas W.J."/>
            <person name="Wang X."/>
            <person name="Xie B."/>
            <person name="Ni P."/>
            <person name="Ren Y."/>
            <person name="Zhu H."/>
            <person name="Li J."/>
            <person name="Lin K."/>
            <person name="Jin W."/>
            <person name="Fei Z."/>
            <person name="Li G."/>
            <person name="Staub J."/>
            <person name="Kilian A."/>
            <person name="van der Vossen E.A."/>
            <person name="Wu Y."/>
            <person name="Guo J."/>
            <person name="He J."/>
            <person name="Jia Z."/>
            <person name="Ren Y."/>
            <person name="Tian G."/>
            <person name="Lu Y."/>
            <person name="Ruan J."/>
            <person name="Qian W."/>
            <person name="Wang M."/>
            <person name="Huang Q."/>
            <person name="Li B."/>
            <person name="Xuan Z."/>
            <person name="Cao J."/>
            <person name="Asan"/>
            <person name="Wu Z."/>
            <person name="Zhang J."/>
            <person name="Cai Q."/>
            <person name="Bai Y."/>
            <person name="Zhao B."/>
            <person name="Han Y."/>
            <person name="Li Y."/>
            <person name="Li X."/>
            <person name="Wang S."/>
            <person name="Shi Q."/>
            <person name="Liu S."/>
            <person name="Cho W.K."/>
            <person name="Kim J.Y."/>
            <person name="Xu Y."/>
            <person name="Heller-Uszynska K."/>
            <person name="Miao H."/>
            <person name="Cheng Z."/>
            <person name="Zhang S."/>
            <person name="Wu J."/>
            <person name="Yang Y."/>
            <person name="Kang H."/>
            <person name="Li M."/>
            <person name="Liang H."/>
            <person name="Ren X."/>
            <person name="Shi Z."/>
            <person name="Wen M."/>
            <person name="Jian M."/>
            <person name="Yang H."/>
            <person name="Zhang G."/>
            <person name="Yang Z."/>
            <person name="Chen R."/>
            <person name="Liu S."/>
            <person name="Li J."/>
            <person name="Ma L."/>
            <person name="Liu H."/>
            <person name="Zhou Y."/>
            <person name="Zhao J."/>
            <person name="Fang X."/>
            <person name="Li G."/>
            <person name="Fang L."/>
            <person name="Li Y."/>
            <person name="Liu D."/>
            <person name="Zheng H."/>
            <person name="Zhang Y."/>
            <person name="Qin N."/>
            <person name="Li Z."/>
            <person name="Yang G."/>
            <person name="Yang S."/>
            <person name="Bolund L."/>
            <person name="Kristiansen K."/>
            <person name="Zheng H."/>
            <person name="Li S."/>
            <person name="Zhang X."/>
            <person name="Yang H."/>
            <person name="Wang J."/>
            <person name="Sun R."/>
            <person name="Zhang B."/>
            <person name="Jiang S."/>
            <person name="Wang J."/>
            <person name="Du Y."/>
            <person name="Li S."/>
        </authorList>
    </citation>
    <scope>NUCLEOTIDE SEQUENCE [LARGE SCALE GENOMIC DNA]</scope>
    <source>
        <strain evidence="2">cv. 9930</strain>
        <tissue evidence="1">Leaf</tissue>
    </source>
</reference>
<dbReference type="EMBL" id="ACHR03000007">
    <property type="protein sequence ID" value="KAE8637568.1"/>
    <property type="molecule type" value="Genomic_DNA"/>
</dbReference>
<protein>
    <submittedName>
        <fullName evidence="1">Uncharacterized protein</fullName>
    </submittedName>
</protein>
<organism evidence="1 2">
    <name type="scientific">Cucumis sativus</name>
    <name type="common">Cucumber</name>
    <dbReference type="NCBI Taxonomy" id="3659"/>
    <lineage>
        <taxon>Eukaryota</taxon>
        <taxon>Viridiplantae</taxon>
        <taxon>Streptophyta</taxon>
        <taxon>Embryophyta</taxon>
        <taxon>Tracheophyta</taxon>
        <taxon>Spermatophyta</taxon>
        <taxon>Magnoliopsida</taxon>
        <taxon>eudicotyledons</taxon>
        <taxon>Gunneridae</taxon>
        <taxon>Pentapetalae</taxon>
        <taxon>rosids</taxon>
        <taxon>fabids</taxon>
        <taxon>Cucurbitales</taxon>
        <taxon>Cucurbitaceae</taxon>
        <taxon>Benincaseae</taxon>
        <taxon>Cucumis</taxon>
    </lineage>
</organism>
<reference evidence="1 2" key="2">
    <citation type="journal article" date="2009" name="PLoS ONE">
        <title>An integrated genetic and cytogenetic map of the cucumber genome.</title>
        <authorList>
            <person name="Ren Y."/>
            <person name="Zhang Z."/>
            <person name="Liu J."/>
            <person name="Staub J.E."/>
            <person name="Han Y."/>
            <person name="Cheng Z."/>
            <person name="Li X."/>
            <person name="Lu J."/>
            <person name="Miao H."/>
            <person name="Kang H."/>
            <person name="Xie B."/>
            <person name="Gu X."/>
            <person name="Wang X."/>
            <person name="Du Y."/>
            <person name="Jin W."/>
            <person name="Huang S."/>
        </authorList>
    </citation>
    <scope>NUCLEOTIDE SEQUENCE [LARGE SCALE GENOMIC DNA]</scope>
    <source>
        <strain evidence="2">cv. 9930</strain>
        <tissue evidence="1">Leaf</tissue>
    </source>
</reference>
<evidence type="ECO:0000313" key="2">
    <source>
        <dbReference type="Proteomes" id="UP000029981"/>
    </source>
</evidence>
<evidence type="ECO:0000313" key="1">
    <source>
        <dbReference type="EMBL" id="KAE8637568.1"/>
    </source>
</evidence>
<sequence length="180" mass="19969">MWVWRLGVVKFREIASRFGGRRYDETAKWGFGFALVHLCWTILLYQCLCNCRSDLGNAGLSGKLVPQLGQLKSLQYLELYGNNISGEIPDDLGNLENLVSLDLYLNGLTGPIPDTDLSNNLLSGKVPNNGSFSLFTPISFANNLDLCGLVTGKPCPGILPFLHRRHLFHNQQFLPMVLSG</sequence>
<reference evidence="1 2" key="5">
    <citation type="journal article" date="2019" name="Gigascience">
        <title>A chromosome-scale genome assembly of cucumber (Cucumis sativus L.).</title>
        <authorList>
            <person name="Li Q."/>
            <person name="Li H."/>
            <person name="Huang W."/>
            <person name="Xu Y."/>
            <person name="Zhou Q."/>
            <person name="Wang S."/>
            <person name="Ruan J."/>
            <person name="Huang S."/>
            <person name="Zhang Z."/>
        </authorList>
    </citation>
    <scope>NUCLEOTIDE SEQUENCE [LARGE SCALE GENOMIC DNA]</scope>
    <source>
        <strain evidence="2">cv. 9930</strain>
        <tissue evidence="1">Leaf</tissue>
    </source>
</reference>
<gene>
    <name evidence="1" type="ORF">Csa_017845</name>
</gene>
<name>A0ACB6HCB1_CUCSA</name>
<accession>A0ACB6HCB1</accession>
<proteinExistence type="predicted"/>
<keyword evidence="2" id="KW-1185">Reference proteome</keyword>
<comment type="caution">
    <text evidence="1">The sequence shown here is derived from an EMBL/GenBank/DDBJ whole genome shotgun (WGS) entry which is preliminary data.</text>
</comment>
<reference evidence="1 2" key="3">
    <citation type="journal article" date="2010" name="BMC Genomics">
        <title>Transcriptome sequencing and comparative analysis of cucumber flowers with different sex types.</title>
        <authorList>
            <person name="Guo S."/>
            <person name="Zheng Y."/>
            <person name="Joung J.G."/>
            <person name="Liu S."/>
            <person name="Zhang Z."/>
            <person name="Crasta O.R."/>
            <person name="Sobral B.W."/>
            <person name="Xu Y."/>
            <person name="Huang S."/>
            <person name="Fei Z."/>
        </authorList>
    </citation>
    <scope>NUCLEOTIDE SEQUENCE [LARGE SCALE GENOMIC DNA]</scope>
    <source>
        <strain evidence="2">cv. 9930</strain>
        <tissue evidence="1">Leaf</tissue>
    </source>
</reference>